<feature type="domain" description="ABC transporter" evidence="6">
    <location>
        <begin position="306"/>
        <end position="558"/>
    </location>
</feature>
<dbReference type="InterPro" id="IPR003439">
    <property type="entry name" value="ABC_transporter-like_ATP-bd"/>
</dbReference>
<dbReference type="InterPro" id="IPR003593">
    <property type="entry name" value="AAA+_ATPase"/>
</dbReference>
<feature type="domain" description="ABC transporter" evidence="6">
    <location>
        <begin position="25"/>
        <end position="258"/>
    </location>
</feature>
<evidence type="ECO:0000256" key="5">
    <source>
        <dbReference type="SAM" id="MobiDB-lite"/>
    </source>
</evidence>
<accession>A0A916JXA9</accession>
<dbReference type="PANTHER" id="PTHR43790:SF9">
    <property type="entry name" value="GALACTOFURANOSE TRANSPORTER ATP-BINDING PROTEIN YTFR"/>
    <property type="match status" value="1"/>
</dbReference>
<keyword evidence="8" id="KW-1185">Reference proteome</keyword>
<dbReference type="PROSITE" id="PS50893">
    <property type="entry name" value="ABC_TRANSPORTER_2"/>
    <property type="match status" value="2"/>
</dbReference>
<feature type="region of interest" description="Disordered" evidence="5">
    <location>
        <begin position="272"/>
        <end position="296"/>
    </location>
</feature>
<name>A0A916JXA9_9MICO</name>
<reference evidence="7" key="1">
    <citation type="submission" date="2021-06" db="EMBL/GenBank/DDBJ databases">
        <authorList>
            <person name="Criscuolo A."/>
        </authorList>
    </citation>
    <scope>NUCLEOTIDE SEQUENCE</scope>
    <source>
        <strain evidence="7">CIP111803</strain>
    </source>
</reference>
<evidence type="ECO:0000256" key="1">
    <source>
        <dbReference type="ARBA" id="ARBA00022448"/>
    </source>
</evidence>
<dbReference type="Proteomes" id="UP000693892">
    <property type="component" value="Unassembled WGS sequence"/>
</dbReference>
<dbReference type="GO" id="GO:0016887">
    <property type="term" value="F:ATP hydrolysis activity"/>
    <property type="evidence" value="ECO:0007669"/>
    <property type="project" value="InterPro"/>
</dbReference>
<dbReference type="EMBL" id="CAJVAP010000006">
    <property type="protein sequence ID" value="CAG7603778.1"/>
    <property type="molecule type" value="Genomic_DNA"/>
</dbReference>
<evidence type="ECO:0000313" key="8">
    <source>
        <dbReference type="Proteomes" id="UP000693892"/>
    </source>
</evidence>
<dbReference type="SMART" id="SM00382">
    <property type="entry name" value="AAA"/>
    <property type="match status" value="2"/>
</dbReference>
<keyword evidence="1" id="KW-0813">Transport</keyword>
<dbReference type="Pfam" id="PF00005">
    <property type="entry name" value="ABC_tran"/>
    <property type="match status" value="2"/>
</dbReference>
<organism evidence="7 8">
    <name type="scientific">Leucobacter soli</name>
    <dbReference type="NCBI Taxonomy" id="2812850"/>
    <lineage>
        <taxon>Bacteria</taxon>
        <taxon>Bacillati</taxon>
        <taxon>Actinomycetota</taxon>
        <taxon>Actinomycetes</taxon>
        <taxon>Micrococcales</taxon>
        <taxon>Microbacteriaceae</taxon>
        <taxon>Leucobacter</taxon>
    </lineage>
</organism>
<feature type="compositionally biased region" description="Low complexity" evidence="5">
    <location>
        <begin position="272"/>
        <end position="289"/>
    </location>
</feature>
<dbReference type="GO" id="GO:0005524">
    <property type="term" value="F:ATP binding"/>
    <property type="evidence" value="ECO:0007669"/>
    <property type="project" value="UniProtKB-KW"/>
</dbReference>
<keyword evidence="3" id="KW-0547">Nucleotide-binding</keyword>
<evidence type="ECO:0000313" key="7">
    <source>
        <dbReference type="EMBL" id="CAG7603778.1"/>
    </source>
</evidence>
<evidence type="ECO:0000259" key="6">
    <source>
        <dbReference type="PROSITE" id="PS50893"/>
    </source>
</evidence>
<keyword evidence="4 7" id="KW-0067">ATP-binding</keyword>
<dbReference type="CDD" id="cd03216">
    <property type="entry name" value="ABC_Carb_Monos_I"/>
    <property type="match status" value="1"/>
</dbReference>
<evidence type="ECO:0000256" key="3">
    <source>
        <dbReference type="ARBA" id="ARBA00022741"/>
    </source>
</evidence>
<proteinExistence type="predicted"/>
<sequence length="582" mass="60877">MHGEPHPEMAVDPDAVDAAGSDVVVRLNGITKRFPGVTANYAISLELRRGAVHCLLGENGSGKSTLIGIFAGLQQPDEGAIEIDGSPVVLRSPAAAIERGIGVVHQHSVLIPTMSAVENLLLGERGSLRLDRRGAESRLAELSETLGVPIDPNAPVGELGLGARQQLEIALALRSGSRVLVLDEPTSLLPPQAIEALLGRLRRLAEEGYAVLFVTHKLQEARRVADAVTVLRRGRVVTRLGSAELAEPEESRIAARLLGAMFGDGTATTDVPARASAQASASTQAPSGALAPGVETPSSGAAPAVLEVVGLGTTSGGGAGGGHDGGGVPLSDVSFRIASGEVLGVAGIDGHGQGHLGEAIAGQRRCTVGSIRLDGRRIEQLRVRERRRLGVRYVTDDRLYEGIVGSLGVAVNLMLKQIGERPFWRWGRMDRAAVRRRAQAQIEEYGIRTPSPDTRAGTLSGGNIQKLLLARELADDPRVVVFNKPTHGLDLESVGRVRGILRDFADRGGAALLISSDLDELVELCDRILVMSGGRIVGEVPVDGREGGAAESIAESTAERVGALIVGARTDPSGDERAEAGA</sequence>
<dbReference type="InterPro" id="IPR017871">
    <property type="entry name" value="ABC_transporter-like_CS"/>
</dbReference>
<comment type="caution">
    <text evidence="7">The sequence shown here is derived from an EMBL/GenBank/DDBJ whole genome shotgun (WGS) entry which is preliminary data.</text>
</comment>
<evidence type="ECO:0000256" key="4">
    <source>
        <dbReference type="ARBA" id="ARBA00022840"/>
    </source>
</evidence>
<gene>
    <name evidence="7" type="primary">mglA_1</name>
    <name evidence="7" type="ORF">LEUCIP111803_00669</name>
</gene>
<dbReference type="PANTHER" id="PTHR43790">
    <property type="entry name" value="CARBOHYDRATE TRANSPORT ATP-BINDING PROTEIN MG119-RELATED"/>
    <property type="match status" value="1"/>
</dbReference>
<dbReference type="CDD" id="cd03215">
    <property type="entry name" value="ABC_Carb_Monos_II"/>
    <property type="match status" value="1"/>
</dbReference>
<dbReference type="PROSITE" id="PS00211">
    <property type="entry name" value="ABC_TRANSPORTER_1"/>
    <property type="match status" value="1"/>
</dbReference>
<dbReference type="InterPro" id="IPR050107">
    <property type="entry name" value="ABC_carbohydrate_import_ATPase"/>
</dbReference>
<dbReference type="AlphaFoldDB" id="A0A916JXA9"/>
<protein>
    <submittedName>
        <fullName evidence="7">Galactose/methyl galactoside import ATP-binding protein MglA</fullName>
    </submittedName>
</protein>
<evidence type="ECO:0000256" key="2">
    <source>
        <dbReference type="ARBA" id="ARBA00022737"/>
    </source>
</evidence>
<keyword evidence="2" id="KW-0677">Repeat</keyword>